<feature type="region of interest" description="Disordered" evidence="1">
    <location>
        <begin position="1362"/>
        <end position="1385"/>
    </location>
</feature>
<dbReference type="Proteomes" id="UP000564378">
    <property type="component" value="Unassembled WGS sequence"/>
</dbReference>
<keyword evidence="4" id="KW-1185">Reference proteome</keyword>
<dbReference type="Gene3D" id="2.160.20.10">
    <property type="entry name" value="Single-stranded right-handed beta-helix, Pectin lyase-like"/>
    <property type="match status" value="1"/>
</dbReference>
<feature type="region of interest" description="Disordered" evidence="1">
    <location>
        <begin position="298"/>
        <end position="317"/>
    </location>
</feature>
<dbReference type="RefSeq" id="WP_185801330.1">
    <property type="nucleotide sequence ID" value="NZ_JACJVJ010000002.1"/>
</dbReference>
<dbReference type="SUPFAM" id="SSF51126">
    <property type="entry name" value="Pectin lyase-like"/>
    <property type="match status" value="1"/>
</dbReference>
<evidence type="ECO:0000313" key="4">
    <source>
        <dbReference type="Proteomes" id="UP000564378"/>
    </source>
</evidence>
<dbReference type="EMBL" id="JACJVJ010000002">
    <property type="protein sequence ID" value="MBC2778037.1"/>
    <property type="molecule type" value="Genomic_DNA"/>
</dbReference>
<feature type="compositionally biased region" description="Polar residues" evidence="1">
    <location>
        <begin position="2730"/>
        <end position="2739"/>
    </location>
</feature>
<comment type="caution">
    <text evidence="3">The sequence shown here is derived from an EMBL/GenBank/DDBJ whole genome shotgun (WGS) entry which is preliminary data.</text>
</comment>
<gene>
    <name evidence="3" type="ORF">H6P80_10460</name>
</gene>
<feature type="compositionally biased region" description="Gly residues" evidence="1">
    <location>
        <begin position="1373"/>
        <end position="1384"/>
    </location>
</feature>
<evidence type="ECO:0000256" key="1">
    <source>
        <dbReference type="SAM" id="MobiDB-lite"/>
    </source>
</evidence>
<feature type="region of interest" description="Disordered" evidence="1">
    <location>
        <begin position="1106"/>
        <end position="1136"/>
    </location>
</feature>
<dbReference type="InterPro" id="IPR012334">
    <property type="entry name" value="Pectin_lyas_fold"/>
</dbReference>
<evidence type="ECO:0008006" key="5">
    <source>
        <dbReference type="Google" id="ProtNLM"/>
    </source>
</evidence>
<feature type="chain" id="PRO_5032633305" description="Filamentous haemagglutinin FhaB/tRNA nuclease CdiA-like TPS domain-containing protein" evidence="2">
    <location>
        <begin position="34"/>
        <end position="2739"/>
    </location>
</feature>
<dbReference type="InterPro" id="IPR011050">
    <property type="entry name" value="Pectin_lyase_fold/virulence"/>
</dbReference>
<reference evidence="3 4" key="1">
    <citation type="submission" date="2020-08" db="EMBL/GenBank/DDBJ databases">
        <title>Draft genome sequence of Parasphingopyxis sp. GrpM-11.</title>
        <authorList>
            <person name="Oh J."/>
            <person name="Roh D.-H."/>
        </authorList>
    </citation>
    <scope>NUCLEOTIDE SEQUENCE [LARGE SCALE GENOMIC DNA]</scope>
    <source>
        <strain evidence="3 4">GrpM-11</strain>
    </source>
</reference>
<accession>A0A842HZQ3</accession>
<evidence type="ECO:0000256" key="2">
    <source>
        <dbReference type="SAM" id="SignalP"/>
    </source>
</evidence>
<evidence type="ECO:0000313" key="3">
    <source>
        <dbReference type="EMBL" id="MBC2778037.1"/>
    </source>
</evidence>
<keyword evidence="2" id="KW-0732">Signal</keyword>
<feature type="compositionally biased region" description="Gly residues" evidence="1">
    <location>
        <begin position="1117"/>
        <end position="1135"/>
    </location>
</feature>
<feature type="region of interest" description="Disordered" evidence="1">
    <location>
        <begin position="1158"/>
        <end position="1178"/>
    </location>
</feature>
<feature type="signal peptide" evidence="2">
    <location>
        <begin position="1"/>
        <end position="33"/>
    </location>
</feature>
<protein>
    <recommendedName>
        <fullName evidence="5">Filamentous haemagglutinin FhaB/tRNA nuclease CdiA-like TPS domain-containing protein</fullName>
    </recommendedName>
</protein>
<proteinExistence type="predicted"/>
<organism evidence="3 4">
    <name type="scientific">Parasphingopyxis marina</name>
    <dbReference type="NCBI Taxonomy" id="2761622"/>
    <lineage>
        <taxon>Bacteria</taxon>
        <taxon>Pseudomonadati</taxon>
        <taxon>Pseudomonadota</taxon>
        <taxon>Alphaproteobacteria</taxon>
        <taxon>Sphingomonadales</taxon>
        <taxon>Sphingomonadaceae</taxon>
        <taxon>Parasphingopyxis</taxon>
    </lineage>
</organism>
<name>A0A842HZQ3_9SPHN</name>
<sequence length="2739" mass="266312">MTGKPARRTKSLFRCSCAATVLVAALATQPVLAQPVPGMIVENIPHIPGNMIVANQPQAPAGSGGIPQPHSIPVSSAPSFTLGSGTYTPGATTDIVTVTSSEAIIDWNLNGALNPAGEAFFLQDGERLAFNGGSHQTVLNRINHISGSPVIRIDGDIVGSPALWFYTPGGFVIGPRGSFDVGSLVLTSLPIDTDGDTTLFGPGGEIRFGQASIAGSSIVIEENRGLPSPNIDASNNGSYVALVAPRIEQHGVVNVNGSVAYVAAEQADIMINNGLFDINVTVGTTDANGVVHTGFTIGPASSPTPAQDGEPGEEPIPANPDAQAIYFVAVPKNDAITMLVRGDIGYDAAASADIQNGNIILSSGYNVSVGGTDEAPIPVVASSPVNEIPVNIALGSVEFTSDMTVFASGTIDALGANTNSIRSNYDLTLIAGQQIDFGGTNGGRVDVDGNVTLRAGTATQGGIINVGIDTGYVGSETRGEIAIGGNFTVDVGAYGTQGIGISGQDAQGGTLTINVLDGGILSVGGTAIFLADAIAGEGSDTAGTARAGTVTLNLDGANSEGEASLIDVGGLVLGASAQGQANHTIFNPPAEGGDSFGGTVTLNVTGGTIDAGFIGLFADAFAAPGTNGSPVSNDATAGTVNATFSAGSHDIGDFTMSALAGHGDAIDASGTPTDGLANGGTINLLVTGPTLVSVGDTVFMDASTDGVTTGANAANIVVDIANGASLDTDRLAIRATARDGNEVVINQAGNATITVDGTDSVLNTNSIDVYAYSRTSYGGTGTGGDKQGGNVAIYAQNGGAIYGGFIGVSVDAAAANDAGGIAQGGSILISVDTNSVIDFGSGLNGFAFLSADGRGNSIPGANGGPTGFGGNIEFRIDGGFLGFGRVFADADGAINFDGEGGGTFPEGIGGSAVGGTFTLNILGGTFDANLLDVSADGFGGRGGAIRDIVQNGEIVALSGFGRPRPGLVTAFGLAPSALPPDPAADGGTGMGGTVVFNLNGGNATVTNLTVSADGFGGDGSYGSVGVSGSGSGGAGIGGTATFNAITGTLTVTNQLTVAANGTGGDGGFGRGVDGGHAGDGTGGTATFNFDGTSTISAGTVLVQADGAGGDAADSDQGFGGEPAGRGGDGGTGTGGTAIFNNTAGTISFTSLTVQALGTGSDGADSRASSPGIADDFGGNGGDGIGGIATINLNQPDLSTPDYTVSANATGGTGGQGITGGNGGNATAGTATINVNNVAADLNSSTITAVATGGDGGTPNAITGNGGSGGTATGGTARLEVIGANGDVDISGGGFVIDSSGYGGDGTNGYYQFGGGIDGGDGGDGGSGTGGVSEIIARTGGTITIGTSSAFYFSSTGVGGDGGSGANSYDSASGDGGDGGSGTGGTARFLAQGGEITTNDVNILVTGSAGAAGSGGVYGAFGTNGFDGTEGTGTGGTGIVEVQEGSPGIITMGAVLIQADGLDSIGAVSPYAYGGTVIIADTSTDPLGLISFDSLDISANVVPGTPGSGVFISSNSGAISVTNDATISAGDNVEFAFEDDGQFVVGGALSVSSLSSILVSHTNRTPGVDSISVNGDADFAAGGDFNAMAGSRIVSDTTQISVRAEGNASADNLQAFGFIDFSAGMDALINDAAVVGPPITVNIGLTSIVVSGINIEAGSDNDPTFERFDPNYSATITGDVTSTGVITVSSGGSALFMAGSNTIADDRLTVRTGDDIVIGAGATVAASANPFVAPNPASPFTDLTNLSLLAGDIGTAGQLLSPALTPIASIVSAGTIDSNNSAVIMTAQAIDGVGGAIMGSSLSVDINNAPPNGVAQSDDNGLLRAACVEGNACLGSLFADNIVAIGQTGVPIALILDGGAVAANDVLITTRSGMIIGIDGVASSFSASNQMLIESQEGDIDLRDAALDSGTLQIVAAGSLLGTGSITSAGDVGITVGGDLFAASIDAGGELTQAADIGGPLEGQYVVPGTINVGFLSVGTGNVDIVAGQDIVLGDVSVPGSDIILSATDYAYLGGTSGAANIAIDATTIEIGGISAGNAIDLFASSDVFGGAASAGGDITIDGPAGVDLFALDAGNTINVQASGGAARVDTANSGGDTTIVGQQVALNNGAIGGNLTLTATDGDIDGNGTIVVGGAIDLDASGAIGFGSLEAQGGDFTADAGDDIAFTSATASNDILFDGASITGGTMDAGGMVDARGAGGIVLDILAAGGDAELRSDTGAVVVTTDITVAGQVLASGGAVSLNSLGDLTVSDARATNGDVDIVTVGDLFVGSSQSIGDINLTSTGGAVTVGSLEAGVATVMQAGGQPQPGNLVPLGTVVGSPGPGDITITAATDAVILDDVFAPNLLLIDAGGLIDIQALAYALSINTSSADMDITRGGQLGTSDYTQDIFIESNGTNQMVLGGPAATGVFSLDNDEFALIFSGGDLTLFAVDTGSAAPSMIVRGLTAFVASGAGGPQDGNIGMTGTLLLASEGQLRVNGELSLADATSTNVLALLSDTGIRVDASTANISVLNDDGGLGGLLTLTAPSVVVATDAAVADIAGATASAIDLRLANSDGINRDDGFIQAGGMVITAATGAFIQNSVPGTDFADRRGFVVGDGGIAINAAQGANLAIVVNGVQRGTSGTITGIDLIPATAIAGAFDPTSTINGCLIVNPASCGLVPTPTTPDPRFDVPVQDLIEEDVEEKDEDGLEGMPVSPLIETVEIFPNREGPIIDDPVTGAGNDDLWLQTSAGGDQD</sequence>
<feature type="region of interest" description="Disordered" evidence="1">
    <location>
        <begin position="2712"/>
        <end position="2739"/>
    </location>
</feature>